<evidence type="ECO:0000259" key="1">
    <source>
        <dbReference type="PROSITE" id="PS51186"/>
    </source>
</evidence>
<gene>
    <name evidence="2" type="ORF">S01H1_72527</name>
</gene>
<comment type="caution">
    <text evidence="2">The sequence shown here is derived from an EMBL/GenBank/DDBJ whole genome shotgun (WGS) entry which is preliminary data.</text>
</comment>
<protein>
    <recommendedName>
        <fullName evidence="1">N-acetyltransferase domain-containing protein</fullName>
    </recommendedName>
</protein>
<dbReference type="Pfam" id="PF13302">
    <property type="entry name" value="Acetyltransf_3"/>
    <property type="match status" value="1"/>
</dbReference>
<dbReference type="AlphaFoldDB" id="X0XGY4"/>
<dbReference type="PANTHER" id="PTHR43415:SF3">
    <property type="entry name" value="GNAT-FAMILY ACETYLTRANSFERASE"/>
    <property type="match status" value="1"/>
</dbReference>
<name>X0XGY4_9ZZZZ</name>
<organism evidence="2">
    <name type="scientific">marine sediment metagenome</name>
    <dbReference type="NCBI Taxonomy" id="412755"/>
    <lineage>
        <taxon>unclassified sequences</taxon>
        <taxon>metagenomes</taxon>
        <taxon>ecological metagenomes</taxon>
    </lineage>
</organism>
<feature type="non-terminal residue" evidence="2">
    <location>
        <position position="119"/>
    </location>
</feature>
<feature type="domain" description="N-acetyltransferase" evidence="1">
    <location>
        <begin position="1"/>
        <end position="119"/>
    </location>
</feature>
<dbReference type="GO" id="GO:0016747">
    <property type="term" value="F:acyltransferase activity, transferring groups other than amino-acyl groups"/>
    <property type="evidence" value="ECO:0007669"/>
    <property type="project" value="InterPro"/>
</dbReference>
<dbReference type="PANTHER" id="PTHR43415">
    <property type="entry name" value="SPERMIDINE N(1)-ACETYLTRANSFERASE"/>
    <property type="match status" value="1"/>
</dbReference>
<proteinExistence type="predicted"/>
<dbReference type="InterPro" id="IPR016181">
    <property type="entry name" value="Acyl_CoA_acyltransferase"/>
</dbReference>
<dbReference type="EMBL" id="BARS01048382">
    <property type="protein sequence ID" value="GAG35898.1"/>
    <property type="molecule type" value="Genomic_DNA"/>
</dbReference>
<dbReference type="PROSITE" id="PS51186">
    <property type="entry name" value="GNAT"/>
    <property type="match status" value="1"/>
</dbReference>
<evidence type="ECO:0000313" key="2">
    <source>
        <dbReference type="EMBL" id="GAG35898.1"/>
    </source>
</evidence>
<accession>X0XGY4</accession>
<dbReference type="SUPFAM" id="SSF55729">
    <property type="entry name" value="Acyl-CoA N-acyltransferases (Nat)"/>
    <property type="match status" value="1"/>
</dbReference>
<reference evidence="2" key="1">
    <citation type="journal article" date="2014" name="Front. Microbiol.">
        <title>High frequency of phylogenetically diverse reductive dehalogenase-homologous genes in deep subseafloor sedimentary metagenomes.</title>
        <authorList>
            <person name="Kawai M."/>
            <person name="Futagami T."/>
            <person name="Toyoda A."/>
            <person name="Takaki Y."/>
            <person name="Nishi S."/>
            <person name="Hori S."/>
            <person name="Arai W."/>
            <person name="Tsubouchi T."/>
            <person name="Morono Y."/>
            <person name="Uchiyama I."/>
            <person name="Ito T."/>
            <person name="Fujiyama A."/>
            <person name="Inagaki F."/>
            <person name="Takami H."/>
        </authorList>
    </citation>
    <scope>NUCLEOTIDE SEQUENCE</scope>
    <source>
        <strain evidence="2">Expedition CK06-06</strain>
    </source>
</reference>
<sequence>MDDHKDWFSKYIDRPDDYMFIIEAAQKPVGQIGLYNINITDDGHSAEFGRLMIGEKSCLGKGVARAATTAMLAYAFEVLQISRVFLEVRLENAPAIGLYRSLGFMQVQEASGFVQMEML</sequence>
<dbReference type="InterPro" id="IPR000182">
    <property type="entry name" value="GNAT_dom"/>
</dbReference>
<dbReference type="Gene3D" id="3.40.630.30">
    <property type="match status" value="1"/>
</dbReference>